<dbReference type="AlphaFoldDB" id="A0A026WG87"/>
<feature type="compositionally biased region" description="Polar residues" evidence="1">
    <location>
        <begin position="124"/>
        <end position="134"/>
    </location>
</feature>
<keyword evidence="3" id="KW-1185">Reference proteome</keyword>
<feature type="region of interest" description="Disordered" evidence="1">
    <location>
        <begin position="99"/>
        <end position="137"/>
    </location>
</feature>
<accession>A0A026WG87</accession>
<evidence type="ECO:0000313" key="3">
    <source>
        <dbReference type="Proteomes" id="UP000053097"/>
    </source>
</evidence>
<reference evidence="2 3" key="1">
    <citation type="journal article" date="2014" name="Curr. Biol.">
        <title>The genome of the clonal raider ant Cerapachys biroi.</title>
        <authorList>
            <person name="Oxley P.R."/>
            <person name="Ji L."/>
            <person name="Fetter-Pruneda I."/>
            <person name="McKenzie S.K."/>
            <person name="Li C."/>
            <person name="Hu H."/>
            <person name="Zhang G."/>
            <person name="Kronauer D.J."/>
        </authorList>
    </citation>
    <scope>NUCLEOTIDE SEQUENCE [LARGE SCALE GENOMIC DNA]</scope>
</reference>
<evidence type="ECO:0000313" key="2">
    <source>
        <dbReference type="EMBL" id="EZA54963.1"/>
    </source>
</evidence>
<dbReference type="STRING" id="2015173.A0A026WG87"/>
<dbReference type="Proteomes" id="UP000053097">
    <property type="component" value="Unassembled WGS sequence"/>
</dbReference>
<protein>
    <submittedName>
        <fullName evidence="2">Uncharacterized protein</fullName>
    </submittedName>
</protein>
<dbReference type="OrthoDB" id="7701768at2759"/>
<sequence length="193" mass="21627">MYIFVIDHIRSLATQTVNSPSLRRSSRIKQNTPSVSPGSDTSSVNNQPVRVTRKRATTLDSVSLDVLKEQRSRRVSIIIFNNVTIFCAIISKCFVRAGSETKSPSPAVRSTRRTRSSSVEPESLTDQTKSQPNTPVKVRRRASVLPANSPVKEEVEEYLIPYVRLDLTIPEIEEPTNSGNYNFIITCLHVLKL</sequence>
<proteinExistence type="predicted"/>
<organism evidence="2 3">
    <name type="scientific">Ooceraea biroi</name>
    <name type="common">Clonal raider ant</name>
    <name type="synonym">Cerapachys biroi</name>
    <dbReference type="NCBI Taxonomy" id="2015173"/>
    <lineage>
        <taxon>Eukaryota</taxon>
        <taxon>Metazoa</taxon>
        <taxon>Ecdysozoa</taxon>
        <taxon>Arthropoda</taxon>
        <taxon>Hexapoda</taxon>
        <taxon>Insecta</taxon>
        <taxon>Pterygota</taxon>
        <taxon>Neoptera</taxon>
        <taxon>Endopterygota</taxon>
        <taxon>Hymenoptera</taxon>
        <taxon>Apocrita</taxon>
        <taxon>Aculeata</taxon>
        <taxon>Formicoidea</taxon>
        <taxon>Formicidae</taxon>
        <taxon>Dorylinae</taxon>
        <taxon>Ooceraea</taxon>
    </lineage>
</organism>
<feature type="region of interest" description="Disordered" evidence="1">
    <location>
        <begin position="20"/>
        <end position="49"/>
    </location>
</feature>
<dbReference type="EMBL" id="KK107231">
    <property type="protein sequence ID" value="EZA54963.1"/>
    <property type="molecule type" value="Genomic_DNA"/>
</dbReference>
<name>A0A026WG87_OOCBI</name>
<gene>
    <name evidence="2" type="ORF">X777_04426</name>
</gene>
<evidence type="ECO:0000256" key="1">
    <source>
        <dbReference type="SAM" id="MobiDB-lite"/>
    </source>
</evidence>